<evidence type="ECO:0000259" key="9">
    <source>
        <dbReference type="Pfam" id="PF07687"/>
    </source>
</evidence>
<evidence type="ECO:0000256" key="3">
    <source>
        <dbReference type="ARBA" id="ARBA00022670"/>
    </source>
</evidence>
<comment type="similarity">
    <text evidence="2">Belongs to the peptidase M20A family.</text>
</comment>
<dbReference type="Gene3D" id="3.40.630.10">
    <property type="entry name" value="Zn peptidases"/>
    <property type="match status" value="1"/>
</dbReference>
<keyword evidence="8" id="KW-0732">Signal</keyword>
<keyword evidence="4" id="KW-0479">Metal-binding</keyword>
<dbReference type="Proteomes" id="UP001215712">
    <property type="component" value="Unassembled WGS sequence"/>
</dbReference>
<proteinExistence type="inferred from homology"/>
<feature type="domain" description="Peptidase M20 dimerisation" evidence="9">
    <location>
        <begin position="239"/>
        <end position="348"/>
    </location>
</feature>
<evidence type="ECO:0000256" key="5">
    <source>
        <dbReference type="ARBA" id="ARBA00022801"/>
    </source>
</evidence>
<comment type="caution">
    <text evidence="10">The sequence shown here is derived from an EMBL/GenBank/DDBJ whole genome shotgun (WGS) entry which is preliminary data.</text>
</comment>
<evidence type="ECO:0000313" key="10">
    <source>
        <dbReference type="EMBL" id="KAJ5709926.1"/>
    </source>
</evidence>
<dbReference type="GO" id="GO:0008233">
    <property type="term" value="F:peptidase activity"/>
    <property type="evidence" value="ECO:0007669"/>
    <property type="project" value="UniProtKB-KW"/>
</dbReference>
<dbReference type="PROSITE" id="PS00758">
    <property type="entry name" value="ARGE_DAPE_CPG2_1"/>
    <property type="match status" value="1"/>
</dbReference>
<dbReference type="InterPro" id="IPR050072">
    <property type="entry name" value="Peptidase_M20A"/>
</dbReference>
<evidence type="ECO:0000313" key="11">
    <source>
        <dbReference type="Proteomes" id="UP001215712"/>
    </source>
</evidence>
<dbReference type="GO" id="GO:0006508">
    <property type="term" value="P:proteolysis"/>
    <property type="evidence" value="ECO:0007669"/>
    <property type="project" value="UniProtKB-KW"/>
</dbReference>
<feature type="compositionally biased region" description="Polar residues" evidence="7">
    <location>
        <begin position="25"/>
        <end position="47"/>
    </location>
</feature>
<evidence type="ECO:0000256" key="8">
    <source>
        <dbReference type="SAM" id="SignalP"/>
    </source>
</evidence>
<keyword evidence="11" id="KW-1185">Reference proteome</keyword>
<dbReference type="GO" id="GO:0046872">
    <property type="term" value="F:metal ion binding"/>
    <property type="evidence" value="ECO:0007669"/>
    <property type="project" value="UniProtKB-KW"/>
</dbReference>
<comment type="cofactor">
    <cofactor evidence="1">
        <name>Zn(2+)</name>
        <dbReference type="ChEBI" id="CHEBI:29105"/>
    </cofactor>
</comment>
<evidence type="ECO:0000256" key="2">
    <source>
        <dbReference type="ARBA" id="ARBA00006247"/>
    </source>
</evidence>
<dbReference type="EMBL" id="JAQJAN010000017">
    <property type="protein sequence ID" value="KAJ5709926.1"/>
    <property type="molecule type" value="Genomic_DNA"/>
</dbReference>
<dbReference type="PANTHER" id="PTHR43808">
    <property type="entry name" value="ACETYLORNITHINE DEACETYLASE"/>
    <property type="match status" value="1"/>
</dbReference>
<keyword evidence="3" id="KW-0645">Protease</keyword>
<sequence>MQLSWYLAAATAITVAQASPHPAHWQQQPLEASLSPEQSNSLGHDSFNAQDVINKSPLLSLHRELIEIPSVSNHEHDIGLFVAEYLESKDFTVVKQEVPPMKKKQNDDDEPIKTRYNIYAYPSSLSEQPTILLTSHIDTVPPFIPYSVHEPESTSNTEDDLIIAGRGSVDAKASVAAQIFATLETLNSNPDAKLGLLFVVGEETGGDGMKVFSDSDLNQDSTYHTVIFGEPTEAALVSGHKGMLGFEVLAHGKAAHSGYPWLGASAVSGIIPALAAVDKLGDIPVTNGGLPSSPKYGRTTLNIGTVNAGVATNVVPAEARADVAVRLAAGTPDEAREIIKKAVEHATKDVEAEVVVDFTNHRESYPPQDIDTDVPGFDIIPVNYGTDVPNLEVRKGVKRYLYGPGSIFVAHGDNEALTVRDMKDAVKGYKKLIDAALERE</sequence>
<dbReference type="SUPFAM" id="SSF53187">
    <property type="entry name" value="Zn-dependent exopeptidases"/>
    <property type="match status" value="1"/>
</dbReference>
<dbReference type="InterPro" id="IPR011650">
    <property type="entry name" value="Peptidase_M20_dimer"/>
</dbReference>
<dbReference type="Pfam" id="PF07687">
    <property type="entry name" value="M20_dimer"/>
    <property type="match status" value="1"/>
</dbReference>
<protein>
    <recommendedName>
        <fullName evidence="9">Peptidase M20 dimerisation domain-containing protein</fullName>
    </recommendedName>
</protein>
<dbReference type="SUPFAM" id="SSF55031">
    <property type="entry name" value="Bacterial exopeptidase dimerisation domain"/>
    <property type="match status" value="1"/>
</dbReference>
<evidence type="ECO:0000256" key="7">
    <source>
        <dbReference type="SAM" id="MobiDB-lite"/>
    </source>
</evidence>
<reference evidence="10" key="2">
    <citation type="submission" date="2023-01" db="EMBL/GenBank/DDBJ databases">
        <authorList>
            <person name="Petersen C."/>
        </authorList>
    </citation>
    <scope>NUCLEOTIDE SEQUENCE</scope>
    <source>
        <strain evidence="10">IBT 17514</strain>
    </source>
</reference>
<dbReference type="PANTHER" id="PTHR43808:SF8">
    <property type="entry name" value="PEPTIDASE M20 DIMERISATION DOMAIN-CONTAINING PROTEIN"/>
    <property type="match status" value="1"/>
</dbReference>
<dbReference type="PROSITE" id="PS00759">
    <property type="entry name" value="ARGE_DAPE_CPG2_2"/>
    <property type="match status" value="1"/>
</dbReference>
<dbReference type="CDD" id="cd05652">
    <property type="entry name" value="M20_ArgE_DapE-like_fungal"/>
    <property type="match status" value="1"/>
</dbReference>
<evidence type="ECO:0000256" key="6">
    <source>
        <dbReference type="ARBA" id="ARBA00022833"/>
    </source>
</evidence>
<dbReference type="AlphaFoldDB" id="A0AAD6MSG8"/>
<reference evidence="10" key="1">
    <citation type="journal article" date="2023" name="IMA Fungus">
        <title>Comparative genomic study of the Penicillium genus elucidates a diverse pangenome and 15 lateral gene transfer events.</title>
        <authorList>
            <person name="Petersen C."/>
            <person name="Sorensen T."/>
            <person name="Nielsen M.R."/>
            <person name="Sondergaard T.E."/>
            <person name="Sorensen J.L."/>
            <person name="Fitzpatrick D.A."/>
            <person name="Frisvad J.C."/>
            <person name="Nielsen K.L."/>
        </authorList>
    </citation>
    <scope>NUCLEOTIDE SEQUENCE</scope>
    <source>
        <strain evidence="10">IBT 17514</strain>
    </source>
</reference>
<keyword evidence="6" id="KW-0862">Zinc</keyword>
<evidence type="ECO:0000256" key="1">
    <source>
        <dbReference type="ARBA" id="ARBA00001947"/>
    </source>
</evidence>
<dbReference type="Gene3D" id="3.30.70.360">
    <property type="match status" value="1"/>
</dbReference>
<gene>
    <name evidence="10" type="ORF">N7493_009518</name>
</gene>
<accession>A0AAD6MSG8</accession>
<dbReference type="InterPro" id="IPR036264">
    <property type="entry name" value="Bact_exopeptidase_dim_dom"/>
</dbReference>
<dbReference type="InterPro" id="IPR002933">
    <property type="entry name" value="Peptidase_M20"/>
</dbReference>
<keyword evidence="5" id="KW-0378">Hydrolase</keyword>
<evidence type="ECO:0000256" key="4">
    <source>
        <dbReference type="ARBA" id="ARBA00022723"/>
    </source>
</evidence>
<feature type="chain" id="PRO_5042111590" description="Peptidase M20 dimerisation domain-containing protein" evidence="8">
    <location>
        <begin position="19"/>
        <end position="440"/>
    </location>
</feature>
<feature type="region of interest" description="Disordered" evidence="7">
    <location>
        <begin position="24"/>
        <end position="47"/>
    </location>
</feature>
<organism evidence="10 11">
    <name type="scientific">Penicillium malachiteum</name>
    <dbReference type="NCBI Taxonomy" id="1324776"/>
    <lineage>
        <taxon>Eukaryota</taxon>
        <taxon>Fungi</taxon>
        <taxon>Dikarya</taxon>
        <taxon>Ascomycota</taxon>
        <taxon>Pezizomycotina</taxon>
        <taxon>Eurotiomycetes</taxon>
        <taxon>Eurotiomycetidae</taxon>
        <taxon>Eurotiales</taxon>
        <taxon>Aspergillaceae</taxon>
        <taxon>Penicillium</taxon>
    </lineage>
</organism>
<name>A0AAD6MSG8_9EURO</name>
<dbReference type="InterPro" id="IPR001261">
    <property type="entry name" value="ArgE/DapE_CS"/>
</dbReference>
<dbReference type="Pfam" id="PF01546">
    <property type="entry name" value="Peptidase_M20"/>
    <property type="match status" value="1"/>
</dbReference>
<feature type="signal peptide" evidence="8">
    <location>
        <begin position="1"/>
        <end position="18"/>
    </location>
</feature>